<reference evidence="2 3" key="1">
    <citation type="submission" date="2020-04" db="EMBL/GenBank/DDBJ databases">
        <authorList>
            <person name="Pajer P."/>
            <person name="Broz P."/>
        </authorList>
    </citation>
    <scope>NUCLEOTIDE SEQUENCE [LARGE SCALE GENOMIC DNA]</scope>
    <source>
        <strain evidence="3">NRL-ATB46093</strain>
    </source>
</reference>
<reference evidence="3" key="2">
    <citation type="submission" date="2020-06" db="EMBL/GenBank/DDBJ databases">
        <title>Isolation of Planomicrobium glaciei.</title>
        <authorList>
            <person name="Malisova L."/>
            <person name="Safrankova R."/>
            <person name="Jakubu V."/>
            <person name="Spanelova P."/>
        </authorList>
    </citation>
    <scope>NUCLEOTIDE SEQUENCE [LARGE SCALE GENOMIC DNA]</scope>
    <source>
        <strain evidence="3">NRL-ATB46093</strain>
    </source>
</reference>
<dbReference type="AlphaFoldDB" id="A0A7H8QBH2"/>
<dbReference type="Proteomes" id="UP000509222">
    <property type="component" value="Chromosome"/>
</dbReference>
<dbReference type="PANTHER" id="PTHR47432:SF1">
    <property type="entry name" value="CELL WALL ASSEMBLY REGULATOR SMI1"/>
    <property type="match status" value="1"/>
</dbReference>
<evidence type="ECO:0000313" key="2">
    <source>
        <dbReference type="EMBL" id="QKX51220.1"/>
    </source>
</evidence>
<dbReference type="PANTHER" id="PTHR47432">
    <property type="entry name" value="CELL WALL ASSEMBLY REGULATOR SMI1"/>
    <property type="match status" value="1"/>
</dbReference>
<name>A0A7H8QBH2_9BACL</name>
<evidence type="ECO:0000259" key="1">
    <source>
        <dbReference type="Pfam" id="PF09346"/>
    </source>
</evidence>
<dbReference type="Gene3D" id="3.40.1580.10">
    <property type="entry name" value="SMI1/KNR4-like"/>
    <property type="match status" value="1"/>
</dbReference>
<dbReference type="InterPro" id="IPR051873">
    <property type="entry name" value="KNR4/SMI1_regulator"/>
</dbReference>
<dbReference type="SUPFAM" id="SSF160631">
    <property type="entry name" value="SMI1/KNR4-like"/>
    <property type="match status" value="1"/>
</dbReference>
<gene>
    <name evidence="2" type="ORF">HF394_11810</name>
</gene>
<dbReference type="RefSeq" id="WP_176294673.1">
    <property type="nucleotide sequence ID" value="NZ_CP051177.1"/>
</dbReference>
<organism evidence="2 3">
    <name type="scientific">Planococcus glaciei</name>
    <dbReference type="NCBI Taxonomy" id="459472"/>
    <lineage>
        <taxon>Bacteria</taxon>
        <taxon>Bacillati</taxon>
        <taxon>Bacillota</taxon>
        <taxon>Bacilli</taxon>
        <taxon>Bacillales</taxon>
        <taxon>Caryophanaceae</taxon>
        <taxon>Planococcus</taxon>
    </lineage>
</organism>
<protein>
    <submittedName>
        <fullName evidence="2">SMI1/KNR4 family protein</fullName>
    </submittedName>
</protein>
<evidence type="ECO:0000313" key="3">
    <source>
        <dbReference type="Proteomes" id="UP000509222"/>
    </source>
</evidence>
<dbReference type="EMBL" id="CP051177">
    <property type="protein sequence ID" value="QKX51220.1"/>
    <property type="molecule type" value="Genomic_DNA"/>
</dbReference>
<dbReference type="Pfam" id="PF09346">
    <property type="entry name" value="SMI1_KNR4"/>
    <property type="match status" value="1"/>
</dbReference>
<dbReference type="GO" id="GO:0043332">
    <property type="term" value="C:mating projection tip"/>
    <property type="evidence" value="ECO:0007669"/>
    <property type="project" value="TreeGrafter"/>
</dbReference>
<proteinExistence type="predicted"/>
<accession>A0A7H8QBH2</accession>
<dbReference type="InterPro" id="IPR018958">
    <property type="entry name" value="Knr4/Smi1-like_dom"/>
</dbReference>
<feature type="domain" description="Knr4/Smi1-like" evidence="1">
    <location>
        <begin position="184"/>
        <end position="307"/>
    </location>
</feature>
<dbReference type="InterPro" id="IPR037883">
    <property type="entry name" value="Knr4/Smi1-like_sf"/>
</dbReference>
<sequence length="340" mass="39089">MYENGWNLLYFKEAALLFSDHYGIKLDTDVPNPFQSKYENIAQTEEIELIHPMTKQPHSFQLHEYANGNEILRYAIAEMMENGLNYQCVWQKAEPLESGNAQNESKETNSLIKLDHRYGVYHSVPGMKEFLARYQAMPFLELWQEYHEYLKAKFGEAVVPLLPGNASDDIDAVFHLCEAEPVGDFVSLYRYCDGNDLDMWMELVEAGHPAYAHITGYPLMNLREIRLEAEEAAREAVSREEVQSIPEGFVKDNFMLAQKIPIYHDGGGNFIAIDLDPDTKGYYGQIVEVDHEYEDRLVLADSLKEYVAILYYFVKELGVIYNGEGFEGEKPISAYIVRSE</sequence>
<keyword evidence="3" id="KW-1185">Reference proteome</keyword>